<evidence type="ECO:0000256" key="1">
    <source>
        <dbReference type="SAM" id="Phobius"/>
    </source>
</evidence>
<reference evidence="2" key="1">
    <citation type="journal article" date="2015" name="Nature">
        <title>Complex archaea that bridge the gap between prokaryotes and eukaryotes.</title>
        <authorList>
            <person name="Spang A."/>
            <person name="Saw J.H."/>
            <person name="Jorgensen S.L."/>
            <person name="Zaremba-Niedzwiedzka K."/>
            <person name="Martijn J."/>
            <person name="Lind A.E."/>
            <person name="van Eijk R."/>
            <person name="Schleper C."/>
            <person name="Guy L."/>
            <person name="Ettema T.J."/>
        </authorList>
    </citation>
    <scope>NUCLEOTIDE SEQUENCE</scope>
</reference>
<comment type="caution">
    <text evidence="2">The sequence shown here is derived from an EMBL/GenBank/DDBJ whole genome shotgun (WGS) entry which is preliminary data.</text>
</comment>
<keyword evidence="1" id="KW-0812">Transmembrane</keyword>
<feature type="transmembrane region" description="Helical" evidence="1">
    <location>
        <begin position="87"/>
        <end position="105"/>
    </location>
</feature>
<name>A0A0F9BLS5_9ZZZZ</name>
<evidence type="ECO:0000313" key="2">
    <source>
        <dbReference type="EMBL" id="KKL22760.1"/>
    </source>
</evidence>
<proteinExistence type="predicted"/>
<protein>
    <submittedName>
        <fullName evidence="2">Uncharacterized protein</fullName>
    </submittedName>
</protein>
<sequence length="168" mass="18160">MAAWIPNTKKLRDWLRKDGFKKLALAPGFAFDANVFENAKTEVVRQHPEETDPDLRTAYRLLTRPKPKPKVEPGVTRIELPAFLPKWLKVGFGVLVLVLLSVIAARSQTVVFKDEGTTRVRRAGGQVGIDFVGAGVVCAPQVAGITTCTITGGGASGYQTIQDEGSAL</sequence>
<dbReference type="AlphaFoldDB" id="A0A0F9BLS5"/>
<accession>A0A0F9BLS5</accession>
<dbReference type="EMBL" id="LAZR01037223">
    <property type="protein sequence ID" value="KKL22760.1"/>
    <property type="molecule type" value="Genomic_DNA"/>
</dbReference>
<feature type="non-terminal residue" evidence="2">
    <location>
        <position position="168"/>
    </location>
</feature>
<organism evidence="2">
    <name type="scientific">marine sediment metagenome</name>
    <dbReference type="NCBI Taxonomy" id="412755"/>
    <lineage>
        <taxon>unclassified sequences</taxon>
        <taxon>metagenomes</taxon>
        <taxon>ecological metagenomes</taxon>
    </lineage>
</organism>
<keyword evidence="1" id="KW-1133">Transmembrane helix</keyword>
<keyword evidence="1" id="KW-0472">Membrane</keyword>
<gene>
    <name evidence="2" type="ORF">LCGC14_2432160</name>
</gene>